<protein>
    <submittedName>
        <fullName evidence="1">Uncharacterized protein</fullName>
    </submittedName>
</protein>
<dbReference type="EMBL" id="GGEC01092420">
    <property type="protein sequence ID" value="MBX72904.1"/>
    <property type="molecule type" value="Transcribed_RNA"/>
</dbReference>
<dbReference type="AlphaFoldDB" id="A0A2P2R1B6"/>
<evidence type="ECO:0000313" key="1">
    <source>
        <dbReference type="EMBL" id="MBX72904.1"/>
    </source>
</evidence>
<reference evidence="1" key="1">
    <citation type="submission" date="2018-02" db="EMBL/GenBank/DDBJ databases">
        <title>Rhizophora mucronata_Transcriptome.</title>
        <authorList>
            <person name="Meera S.P."/>
            <person name="Sreeshan A."/>
            <person name="Augustine A."/>
        </authorList>
    </citation>
    <scope>NUCLEOTIDE SEQUENCE</scope>
    <source>
        <tissue evidence="1">Leaf</tissue>
    </source>
</reference>
<sequence length="18" mass="1876">MPTCDGKTSIIPSALTKI</sequence>
<name>A0A2P2R1B6_RHIMU</name>
<proteinExistence type="predicted"/>
<organism evidence="1">
    <name type="scientific">Rhizophora mucronata</name>
    <name type="common">Asiatic mangrove</name>
    <dbReference type="NCBI Taxonomy" id="61149"/>
    <lineage>
        <taxon>Eukaryota</taxon>
        <taxon>Viridiplantae</taxon>
        <taxon>Streptophyta</taxon>
        <taxon>Embryophyta</taxon>
        <taxon>Tracheophyta</taxon>
        <taxon>Spermatophyta</taxon>
        <taxon>Magnoliopsida</taxon>
        <taxon>eudicotyledons</taxon>
        <taxon>Gunneridae</taxon>
        <taxon>Pentapetalae</taxon>
        <taxon>rosids</taxon>
        <taxon>fabids</taxon>
        <taxon>Malpighiales</taxon>
        <taxon>Rhizophoraceae</taxon>
        <taxon>Rhizophora</taxon>
    </lineage>
</organism>
<accession>A0A2P2R1B6</accession>